<evidence type="ECO:0000313" key="5">
    <source>
        <dbReference type="Proteomes" id="UP000238362"/>
    </source>
</evidence>
<evidence type="ECO:0000259" key="2">
    <source>
        <dbReference type="Pfam" id="PF01757"/>
    </source>
</evidence>
<evidence type="ECO:0000256" key="1">
    <source>
        <dbReference type="SAM" id="Phobius"/>
    </source>
</evidence>
<dbReference type="PANTHER" id="PTHR23028:SF53">
    <property type="entry name" value="ACYL_TRANSF_3 DOMAIN-CONTAINING PROTEIN"/>
    <property type="match status" value="1"/>
</dbReference>
<feature type="transmembrane region" description="Helical" evidence="1">
    <location>
        <begin position="278"/>
        <end position="296"/>
    </location>
</feature>
<dbReference type="InterPro" id="IPR043968">
    <property type="entry name" value="SGNH"/>
</dbReference>
<dbReference type="AlphaFoldDB" id="A0A2T0M2Y3"/>
<keyword evidence="1" id="KW-1133">Transmembrane helix</keyword>
<dbReference type="Pfam" id="PF19040">
    <property type="entry name" value="SGNH"/>
    <property type="match status" value="1"/>
</dbReference>
<keyword evidence="5" id="KW-1185">Reference proteome</keyword>
<protein>
    <submittedName>
        <fullName evidence="4">Peptidoglycan/LPS O-acetylase OafA/YrhL</fullName>
    </submittedName>
</protein>
<accession>A0A2T0M2Y3</accession>
<keyword evidence="1" id="KW-0812">Transmembrane</keyword>
<gene>
    <name evidence="4" type="ORF">B0I33_101268</name>
</gene>
<feature type="transmembrane region" description="Helical" evidence="1">
    <location>
        <begin position="228"/>
        <end position="246"/>
    </location>
</feature>
<dbReference type="Proteomes" id="UP000238362">
    <property type="component" value="Unassembled WGS sequence"/>
</dbReference>
<feature type="transmembrane region" description="Helical" evidence="1">
    <location>
        <begin position="381"/>
        <end position="402"/>
    </location>
</feature>
<dbReference type="Pfam" id="PF01757">
    <property type="entry name" value="Acyl_transf_3"/>
    <property type="match status" value="1"/>
</dbReference>
<sequence length="689" mass="72993">MAGVTVDVRGVPGGAGAVVPAEGAQAARSYRPELQGLRALAALLVVAYHVWFDRVSGGVDVFFLISGFLVTGQLVRASSRGGIRFGPLWGRMIKRLFPAALTVLVAVVAASVLLLPEDRWLQTIREVVASALYVENWRLAADSVDYFAEHNTASVVQHYWSLSIQGQFYVVWPLLVALVAVAARAAGRSPRAVLGGTLTVVFAASLTYSVRLTAADQPLAYFHSLTRVWEFALGGLLALAIQTIVLPRGLRIVLGWAGVAGLVACGMVLQVGSSFPGFAALWPTGAALLVLVAGATHSRVGADLVLGSRPLEYLGNLSYALYLWHWPVLLFYLVVRDRTEVGLVGGAGIVALSLALAALTYHLVEEPLRRSRIGTVRSRGAYVFGALALVPVLVAAGAWQMLATERAAASAQAAGGGAHPGALARTPAYAGEAPAEADPVPSLVALPEDWVNFSSGGCRYSPRHEELQLCTAGYTGPGPSRRIVLVGDSHMQQFAGAFLPVAQRRGWQLTTMLKGACPFSTVAEVPPHSPACASWTDAAAAEILALRPDAVVTLASRNVRPGRTEVTPPGFVERWRQLAAAGIRVFAVRDNAKHDFSPPRCYAAKGPGAPECATPRAELFAPTAPYETLPGVPPTVTFLDFTDQFCTETACPPVVGNVFVHMDPGHISGTFMRTLAPLVEQRVVAATGW</sequence>
<feature type="transmembrane region" description="Helical" evidence="1">
    <location>
        <begin position="36"/>
        <end position="52"/>
    </location>
</feature>
<dbReference type="GO" id="GO:0016747">
    <property type="term" value="F:acyltransferase activity, transferring groups other than amino-acyl groups"/>
    <property type="evidence" value="ECO:0007669"/>
    <property type="project" value="InterPro"/>
</dbReference>
<feature type="domain" description="Acyltransferase 3" evidence="2">
    <location>
        <begin position="33"/>
        <end position="361"/>
    </location>
</feature>
<feature type="transmembrane region" description="Helical" evidence="1">
    <location>
        <begin position="341"/>
        <end position="361"/>
    </location>
</feature>
<dbReference type="GO" id="GO:0009103">
    <property type="term" value="P:lipopolysaccharide biosynthetic process"/>
    <property type="evidence" value="ECO:0007669"/>
    <property type="project" value="TreeGrafter"/>
</dbReference>
<proteinExistence type="predicted"/>
<dbReference type="EMBL" id="PVNH01000001">
    <property type="protein sequence ID" value="PRX51115.1"/>
    <property type="molecule type" value="Genomic_DNA"/>
</dbReference>
<feature type="domain" description="SGNH" evidence="3">
    <location>
        <begin position="458"/>
        <end position="681"/>
    </location>
</feature>
<feature type="transmembrane region" description="Helical" evidence="1">
    <location>
        <begin position="166"/>
        <end position="185"/>
    </location>
</feature>
<feature type="transmembrane region" description="Helical" evidence="1">
    <location>
        <begin position="317"/>
        <end position="335"/>
    </location>
</feature>
<name>A0A2T0M2Y3_9PSEU</name>
<evidence type="ECO:0000313" key="4">
    <source>
        <dbReference type="EMBL" id="PRX51115.1"/>
    </source>
</evidence>
<comment type="caution">
    <text evidence="4">The sequence shown here is derived from an EMBL/GenBank/DDBJ whole genome shotgun (WGS) entry which is preliminary data.</text>
</comment>
<dbReference type="GO" id="GO:0016020">
    <property type="term" value="C:membrane"/>
    <property type="evidence" value="ECO:0007669"/>
    <property type="project" value="TreeGrafter"/>
</dbReference>
<organism evidence="4 5">
    <name type="scientific">Prauserella shujinwangii</name>
    <dbReference type="NCBI Taxonomy" id="1453103"/>
    <lineage>
        <taxon>Bacteria</taxon>
        <taxon>Bacillati</taxon>
        <taxon>Actinomycetota</taxon>
        <taxon>Actinomycetes</taxon>
        <taxon>Pseudonocardiales</taxon>
        <taxon>Pseudonocardiaceae</taxon>
        <taxon>Prauserella</taxon>
    </lineage>
</organism>
<dbReference type="InterPro" id="IPR002656">
    <property type="entry name" value="Acyl_transf_3_dom"/>
</dbReference>
<dbReference type="InterPro" id="IPR050879">
    <property type="entry name" value="Acyltransferase_3"/>
</dbReference>
<feature type="transmembrane region" description="Helical" evidence="1">
    <location>
        <begin position="192"/>
        <end position="208"/>
    </location>
</feature>
<reference evidence="4 5" key="1">
    <citation type="submission" date="2018-03" db="EMBL/GenBank/DDBJ databases">
        <title>Genomic Encyclopedia of Type Strains, Phase III (KMG-III): the genomes of soil and plant-associated and newly described type strains.</title>
        <authorList>
            <person name="Whitman W."/>
        </authorList>
    </citation>
    <scope>NUCLEOTIDE SEQUENCE [LARGE SCALE GENOMIC DNA]</scope>
    <source>
        <strain evidence="4 5">CGMCC 4.7125</strain>
    </source>
</reference>
<feature type="transmembrane region" description="Helical" evidence="1">
    <location>
        <begin position="253"/>
        <end position="272"/>
    </location>
</feature>
<feature type="transmembrane region" description="Helical" evidence="1">
    <location>
        <begin position="58"/>
        <end position="75"/>
    </location>
</feature>
<dbReference type="PANTHER" id="PTHR23028">
    <property type="entry name" value="ACETYLTRANSFERASE"/>
    <property type="match status" value="1"/>
</dbReference>
<keyword evidence="1" id="KW-0472">Membrane</keyword>
<feature type="transmembrane region" description="Helical" evidence="1">
    <location>
        <begin position="96"/>
        <end position="115"/>
    </location>
</feature>
<evidence type="ECO:0000259" key="3">
    <source>
        <dbReference type="Pfam" id="PF19040"/>
    </source>
</evidence>